<organism evidence="1 2">
    <name type="scientific">Brassica campestris</name>
    <name type="common">Field mustard</name>
    <dbReference type="NCBI Taxonomy" id="3711"/>
    <lineage>
        <taxon>Eukaryota</taxon>
        <taxon>Viridiplantae</taxon>
        <taxon>Streptophyta</taxon>
        <taxon>Embryophyta</taxon>
        <taxon>Tracheophyta</taxon>
        <taxon>Spermatophyta</taxon>
        <taxon>Magnoliopsida</taxon>
        <taxon>eudicotyledons</taxon>
        <taxon>Gunneridae</taxon>
        <taxon>Pentapetalae</taxon>
        <taxon>rosids</taxon>
        <taxon>malvids</taxon>
        <taxon>Brassicales</taxon>
        <taxon>Brassicaceae</taxon>
        <taxon>Brassiceae</taxon>
        <taxon>Brassica</taxon>
    </lineage>
</organism>
<proteinExistence type="predicted"/>
<dbReference type="AlphaFoldDB" id="A0A8D9GQA6"/>
<name>A0A8D9GQA6_BRACM</name>
<gene>
    <name evidence="1" type="ORF">BRAPAZ1V2_A03P63740.2</name>
</gene>
<evidence type="ECO:0000313" key="1">
    <source>
        <dbReference type="EMBL" id="CAG7885031.1"/>
    </source>
</evidence>
<protein>
    <submittedName>
        <fullName evidence="1">Uncharacterized protein</fullName>
    </submittedName>
</protein>
<dbReference type="Proteomes" id="UP000694005">
    <property type="component" value="Chromosome A03"/>
</dbReference>
<evidence type="ECO:0000313" key="2">
    <source>
        <dbReference type="Proteomes" id="UP000694005"/>
    </source>
</evidence>
<accession>A0A8D9GQA6</accession>
<feature type="non-terminal residue" evidence="1">
    <location>
        <position position="38"/>
    </location>
</feature>
<dbReference type="Gramene" id="A03p63740.2_BraZ1">
    <property type="protein sequence ID" value="A03p63740.2_BraZ1.CDS.1"/>
    <property type="gene ID" value="A03g63740.2_BraZ1"/>
</dbReference>
<reference evidence="1 2" key="1">
    <citation type="submission" date="2021-07" db="EMBL/GenBank/DDBJ databases">
        <authorList>
            <consortium name="Genoscope - CEA"/>
            <person name="William W."/>
        </authorList>
    </citation>
    <scope>NUCLEOTIDE SEQUENCE [LARGE SCALE GENOMIC DNA]</scope>
</reference>
<dbReference type="EMBL" id="LS974619">
    <property type="protein sequence ID" value="CAG7885031.1"/>
    <property type="molecule type" value="Genomic_DNA"/>
</dbReference>
<sequence>MVSYLGMLKTRPVLTKSVTSSLIYIAADLCKFHESGGW</sequence>